<gene>
    <name evidence="1" type="ORF">NCS57_01369400</name>
</gene>
<evidence type="ECO:0000313" key="1">
    <source>
        <dbReference type="EMBL" id="KAI8650360.1"/>
    </source>
</evidence>
<accession>A0ACC0QDP6</accession>
<proteinExistence type="predicted"/>
<reference evidence="1" key="1">
    <citation type="submission" date="2022-06" db="EMBL/GenBank/DDBJ databases">
        <title>Fusarium solani species complex genomes reveal bases of compartmentalisation and animal pathogenesis.</title>
        <authorList>
            <person name="Tsai I.J."/>
        </authorList>
    </citation>
    <scope>NUCLEOTIDE SEQUENCE</scope>
    <source>
        <strain evidence="1">Fu6.1</strain>
    </source>
</reference>
<dbReference type="Proteomes" id="UP001065298">
    <property type="component" value="Chromosome 12"/>
</dbReference>
<organism evidence="1 2">
    <name type="scientific">Fusarium keratoplasticum</name>
    <dbReference type="NCBI Taxonomy" id="1328300"/>
    <lineage>
        <taxon>Eukaryota</taxon>
        <taxon>Fungi</taxon>
        <taxon>Dikarya</taxon>
        <taxon>Ascomycota</taxon>
        <taxon>Pezizomycotina</taxon>
        <taxon>Sordariomycetes</taxon>
        <taxon>Hypocreomycetidae</taxon>
        <taxon>Hypocreales</taxon>
        <taxon>Nectriaceae</taxon>
        <taxon>Fusarium</taxon>
        <taxon>Fusarium solani species complex</taxon>
    </lineage>
</organism>
<sequence length="540" mass="59265">MRRLRAHPVRHTTTSLRTQIARTGIYVNSEGPDANSNPADSALDIRVNFDRMGMNDEETVALIVGGHTFGKTHGAVPGSNIGPEPEAADLGEMGLGWHNKVGEGNGPNQMTSGLEVIWTKTPTKWSNGFLTSLLTNNWTLVESPAGAHQWEAVNGTVDYPDPFDKTKFRRATMLTSDLALIHDPEYLKICKRWQKNPEELRKAFGRAWFKLLHRDLGPVSRYQGPEVPKEKFTWQDPLPERKGDVIGDDDIATLKAELLAAKGLGVSKLVSTAWNAASTFRNSDKRGGANGARIALKPQRSWASNNPEQLEQVLSALKAIQKKFNSGYKTKQVSLADLIVLGGVAAVEKAAHDAGFTDIKVPFTPGRVDATQDQTDVRSFGFLEPLADGFRNYGHGTARARTEELLVDKAALLTLTPPELTVLVGGLRALNANFDGSSKGILTTKKGQLTNDFFVNLLDAATTWTKQDSQGELWTGTDRKTKAKKWTATRADLVFGSHAELRAISEVYGSADAKEKFVKDFIAAWDKVMNLDRFDVKAKN</sequence>
<dbReference type="EMBL" id="CM046514">
    <property type="protein sequence ID" value="KAI8650360.1"/>
    <property type="molecule type" value="Genomic_DNA"/>
</dbReference>
<evidence type="ECO:0000313" key="2">
    <source>
        <dbReference type="Proteomes" id="UP001065298"/>
    </source>
</evidence>
<comment type="caution">
    <text evidence="1">The sequence shown here is derived from an EMBL/GenBank/DDBJ whole genome shotgun (WGS) entry which is preliminary data.</text>
</comment>
<name>A0ACC0QDP6_9HYPO</name>
<protein>
    <submittedName>
        <fullName evidence="1">Catalase-peroxidase</fullName>
    </submittedName>
</protein>
<keyword evidence="2" id="KW-1185">Reference proteome</keyword>